<sequence>MKVSEMRAQLEEDMAWRLDELRHLFNHLLGDVSPEEASVYSLRAILVMQYAHLEGFTRNALSLYVSAVNSRSLPVKQLKPELMAAALAIEFDTLRKGAGVSEEGKLTSRARHQISFVKRIQELSDGPVSIAAEVAVSMEMNLGSDVLKRSLVSLGIPVDRVAKEQYSSIEFVKRVRNDIAHGSRKEKISGGMFSVHMKKCEEFMNGLSRVLTQALSEEWFRLAS</sequence>
<evidence type="ECO:0000313" key="2">
    <source>
        <dbReference type="EMBL" id="GGN41210.1"/>
    </source>
</evidence>
<gene>
    <name evidence="2" type="ORF">GCM10012285_20200</name>
</gene>
<evidence type="ECO:0000259" key="1">
    <source>
        <dbReference type="Pfam" id="PF18737"/>
    </source>
</evidence>
<accession>A0ABQ2J6I7</accession>
<dbReference type="Pfam" id="PF18737">
    <property type="entry name" value="HEPN_MAE_28990"/>
    <property type="match status" value="1"/>
</dbReference>
<dbReference type="EMBL" id="BMND01000006">
    <property type="protein sequence ID" value="GGN41210.1"/>
    <property type="molecule type" value="Genomic_DNA"/>
</dbReference>
<feature type="domain" description="MAE-28990/MAE-18760-like HEPN" evidence="1">
    <location>
        <begin position="6"/>
        <end position="218"/>
    </location>
</feature>
<name>A0ABQ2J6I7_9ACTN</name>
<dbReference type="Proteomes" id="UP000600080">
    <property type="component" value="Unassembled WGS sequence"/>
</dbReference>
<proteinExistence type="predicted"/>
<organism evidence="2 3">
    <name type="scientific">Streptomyces kronopolitis</name>
    <dbReference type="NCBI Taxonomy" id="1612435"/>
    <lineage>
        <taxon>Bacteria</taxon>
        <taxon>Bacillati</taxon>
        <taxon>Actinomycetota</taxon>
        <taxon>Actinomycetes</taxon>
        <taxon>Kitasatosporales</taxon>
        <taxon>Streptomycetaceae</taxon>
        <taxon>Streptomyces</taxon>
    </lineage>
</organism>
<protein>
    <recommendedName>
        <fullName evidence="1">MAE-28990/MAE-18760-like HEPN domain-containing protein</fullName>
    </recommendedName>
</protein>
<comment type="caution">
    <text evidence="2">The sequence shown here is derived from an EMBL/GenBank/DDBJ whole genome shotgun (WGS) entry which is preliminary data.</text>
</comment>
<reference evidence="3" key="1">
    <citation type="journal article" date="2019" name="Int. J. Syst. Evol. Microbiol.">
        <title>The Global Catalogue of Microorganisms (GCM) 10K type strain sequencing project: providing services to taxonomists for standard genome sequencing and annotation.</title>
        <authorList>
            <consortium name="The Broad Institute Genomics Platform"/>
            <consortium name="The Broad Institute Genome Sequencing Center for Infectious Disease"/>
            <person name="Wu L."/>
            <person name="Ma J."/>
        </authorList>
    </citation>
    <scope>NUCLEOTIDE SEQUENCE [LARGE SCALE GENOMIC DNA]</scope>
    <source>
        <strain evidence="3">CGMCC 4.7323</strain>
    </source>
</reference>
<evidence type="ECO:0000313" key="3">
    <source>
        <dbReference type="Proteomes" id="UP000600080"/>
    </source>
</evidence>
<dbReference type="InterPro" id="IPR040788">
    <property type="entry name" value="HEPN_MAE_28990"/>
</dbReference>
<keyword evidence="3" id="KW-1185">Reference proteome</keyword>